<feature type="compositionally biased region" description="Low complexity" evidence="7">
    <location>
        <begin position="68"/>
        <end position="78"/>
    </location>
</feature>
<evidence type="ECO:0000259" key="10">
    <source>
        <dbReference type="PROSITE" id="PS51194"/>
    </source>
</evidence>
<comment type="similarity">
    <text evidence="1">Belongs to the SNF2/RAD54 helicase family.</text>
</comment>
<dbReference type="InterPro" id="IPR038718">
    <property type="entry name" value="SNF2-like_sf"/>
</dbReference>
<dbReference type="GO" id="GO:0005737">
    <property type="term" value="C:cytoplasm"/>
    <property type="evidence" value="ECO:0007669"/>
    <property type="project" value="TreeGrafter"/>
</dbReference>
<organism evidence="11 12">
    <name type="scientific">Lentithecium fluviatile CBS 122367</name>
    <dbReference type="NCBI Taxonomy" id="1168545"/>
    <lineage>
        <taxon>Eukaryota</taxon>
        <taxon>Fungi</taxon>
        <taxon>Dikarya</taxon>
        <taxon>Ascomycota</taxon>
        <taxon>Pezizomycotina</taxon>
        <taxon>Dothideomycetes</taxon>
        <taxon>Pleosporomycetidae</taxon>
        <taxon>Pleosporales</taxon>
        <taxon>Massarineae</taxon>
        <taxon>Lentitheciaceae</taxon>
        <taxon>Lentithecium</taxon>
    </lineage>
</organism>
<dbReference type="SMART" id="SM00490">
    <property type="entry name" value="HELICc"/>
    <property type="match status" value="1"/>
</dbReference>
<feature type="compositionally biased region" description="Acidic residues" evidence="7">
    <location>
        <begin position="734"/>
        <end position="757"/>
    </location>
</feature>
<dbReference type="Proteomes" id="UP000799291">
    <property type="component" value="Unassembled WGS sequence"/>
</dbReference>
<dbReference type="InterPro" id="IPR013083">
    <property type="entry name" value="Znf_RING/FYVE/PHD"/>
</dbReference>
<evidence type="ECO:0000256" key="2">
    <source>
        <dbReference type="ARBA" id="ARBA00022741"/>
    </source>
</evidence>
<dbReference type="AlphaFoldDB" id="A0A6G1II51"/>
<evidence type="ECO:0000313" key="11">
    <source>
        <dbReference type="EMBL" id="KAF2677579.1"/>
    </source>
</evidence>
<dbReference type="GO" id="GO:0000724">
    <property type="term" value="P:double-strand break repair via homologous recombination"/>
    <property type="evidence" value="ECO:0007669"/>
    <property type="project" value="TreeGrafter"/>
</dbReference>
<dbReference type="Pfam" id="PF00271">
    <property type="entry name" value="Helicase_C"/>
    <property type="match status" value="1"/>
</dbReference>
<dbReference type="GO" id="GO:0004386">
    <property type="term" value="F:helicase activity"/>
    <property type="evidence" value="ECO:0007669"/>
    <property type="project" value="UniProtKB-KW"/>
</dbReference>
<evidence type="ECO:0000256" key="7">
    <source>
        <dbReference type="SAM" id="MobiDB-lite"/>
    </source>
</evidence>
<evidence type="ECO:0000256" key="5">
    <source>
        <dbReference type="ARBA" id="ARBA00022840"/>
    </source>
</evidence>
<dbReference type="GO" id="GO:0005524">
    <property type="term" value="F:ATP binding"/>
    <property type="evidence" value="ECO:0007669"/>
    <property type="project" value="UniProtKB-KW"/>
</dbReference>
<dbReference type="CDD" id="cd16449">
    <property type="entry name" value="RING-HC"/>
    <property type="match status" value="1"/>
</dbReference>
<dbReference type="InterPro" id="IPR049730">
    <property type="entry name" value="SNF2/RAD54-like_C"/>
</dbReference>
<evidence type="ECO:0000256" key="1">
    <source>
        <dbReference type="ARBA" id="ARBA00007025"/>
    </source>
</evidence>
<keyword evidence="3" id="KW-0378">Hydrolase</keyword>
<dbReference type="Pfam" id="PF00176">
    <property type="entry name" value="SNF2-rel_dom"/>
    <property type="match status" value="1"/>
</dbReference>
<keyword evidence="6" id="KW-0863">Zinc-finger</keyword>
<dbReference type="GO" id="GO:0005634">
    <property type="term" value="C:nucleus"/>
    <property type="evidence" value="ECO:0007669"/>
    <property type="project" value="TreeGrafter"/>
</dbReference>
<dbReference type="GO" id="GO:0008094">
    <property type="term" value="F:ATP-dependent activity, acting on DNA"/>
    <property type="evidence" value="ECO:0007669"/>
    <property type="project" value="TreeGrafter"/>
</dbReference>
<dbReference type="PROSITE" id="PS51192">
    <property type="entry name" value="HELICASE_ATP_BIND_1"/>
    <property type="match status" value="1"/>
</dbReference>
<feature type="region of interest" description="Disordered" evidence="7">
    <location>
        <begin position="63"/>
        <end position="107"/>
    </location>
</feature>
<keyword evidence="6" id="KW-0862">Zinc</keyword>
<dbReference type="SUPFAM" id="SSF52540">
    <property type="entry name" value="P-loop containing nucleoside triphosphate hydrolases"/>
    <property type="match status" value="2"/>
</dbReference>
<dbReference type="InterPro" id="IPR001841">
    <property type="entry name" value="Znf_RING"/>
</dbReference>
<reference evidence="11" key="1">
    <citation type="journal article" date="2020" name="Stud. Mycol.">
        <title>101 Dothideomycetes genomes: a test case for predicting lifestyles and emergence of pathogens.</title>
        <authorList>
            <person name="Haridas S."/>
            <person name="Albert R."/>
            <person name="Binder M."/>
            <person name="Bloem J."/>
            <person name="Labutti K."/>
            <person name="Salamov A."/>
            <person name="Andreopoulos B."/>
            <person name="Baker S."/>
            <person name="Barry K."/>
            <person name="Bills G."/>
            <person name="Bluhm B."/>
            <person name="Cannon C."/>
            <person name="Castanera R."/>
            <person name="Culley D."/>
            <person name="Daum C."/>
            <person name="Ezra D."/>
            <person name="Gonzalez J."/>
            <person name="Henrissat B."/>
            <person name="Kuo A."/>
            <person name="Liang C."/>
            <person name="Lipzen A."/>
            <person name="Lutzoni F."/>
            <person name="Magnuson J."/>
            <person name="Mondo S."/>
            <person name="Nolan M."/>
            <person name="Ohm R."/>
            <person name="Pangilinan J."/>
            <person name="Park H.-J."/>
            <person name="Ramirez L."/>
            <person name="Alfaro M."/>
            <person name="Sun H."/>
            <person name="Tritt A."/>
            <person name="Yoshinaga Y."/>
            <person name="Zwiers L.-H."/>
            <person name="Turgeon B."/>
            <person name="Goodwin S."/>
            <person name="Spatafora J."/>
            <person name="Crous P."/>
            <person name="Grigoriev I."/>
        </authorList>
    </citation>
    <scope>NUCLEOTIDE SEQUENCE</scope>
    <source>
        <strain evidence="11">CBS 122367</strain>
    </source>
</reference>
<sequence>MDPSFYPLYASRADIEGEIKFMEEMVQSLKPEEDQYTVIKNHYEQTLGGLYGRLAQYPSASTSYQQYAAPSPGESSASESRKRSREESNAVSLATTPGGGSPGTPMSVEYPGYQSAVPPRSVKYEVPADADFVDLTMDEPVMPFLQGTDPFPDLVHAYQPGQIAQPVDAFNQEWLTEEALARFLVAPTPAGGAYAYGNDVANPLAVPSLAIPSVAPAYPAVTPFPIRNPRLEEELFGDDFGDDSDPTGASNPEAVQDLIENIRHQDDLQPEAREQTPKAMCSILMEHQKIALTWLLKMERGKSKGSILADEMGLGKTVEALSLILANPSTTPACKTTLIVAPVALMRQWEKELARHVHPRHQLRVYVYHGNGKNADFDKLRTYDVVLTTFGTLASEMKLKEARKVAEAEQCKQQDVQFKRRKREMLSLLGQKSTWYRVILDEAQCIKNRNTLTSKASNDLQARHRLCMTGTPMMNSIDELFPLIRFLKIAPYNVWGRFSYDISKPLKTNKEGPRNRAMGRVQAVLKSIMLRRGKTTLVDGKQICEIPPKHTNLQPVEFSDAEYELYKAIETNSQLQLNKYLQRGTVNNNYANVLVMLLRLRQLCCHPHLIKDLGVQASTEGIAEDTLLDRAKFLADDVVKRLTETDSFECPICYETDANPTIIIPCGHTTCGECFQKLIDPSRAVREGNESGGAKCPHCRGILSSEKITDFQHFCKIYCPGKLKEMGYGNSESPEPEENSDSDSDTESDSDESDGDDGSLKDFVVSDSEEIEDDVDMLFSNEAGPSKTTDQKEHNEKNKANAKVKAKGKGKAKAKSTTVTLAQLKKESLRNAAAKRKYLKRLRKTWTSSAKIEKTLELLSNIRATDPTEKTLVFSQFTALLDLLEVPLLDQGIKYQRYDGSMQMDRRAEAVNRFMDNADENIMLVSLKAGNAGLNLSKASQVIMLDPFWNPFVEEQAVDRAHRMPQKREVHVHRVLVPETVEDRICALQDKKRELINTALDEGVSKSLTRLSIGELQYLFGLRERD</sequence>
<feature type="domain" description="Helicase ATP-binding" evidence="9">
    <location>
        <begin position="297"/>
        <end position="490"/>
    </location>
</feature>
<dbReference type="InterPro" id="IPR000330">
    <property type="entry name" value="SNF2_N"/>
</dbReference>
<gene>
    <name evidence="11" type="ORF">K458DRAFT_423835</name>
</gene>
<dbReference type="CDD" id="cd18008">
    <property type="entry name" value="DEXDc_SHPRH-like"/>
    <property type="match status" value="1"/>
</dbReference>
<dbReference type="InterPro" id="IPR050628">
    <property type="entry name" value="SNF2_RAD54_helicase_TF"/>
</dbReference>
<dbReference type="OrthoDB" id="423559at2759"/>
<dbReference type="SMART" id="SM00487">
    <property type="entry name" value="DEXDc"/>
    <property type="match status" value="1"/>
</dbReference>
<dbReference type="CDD" id="cd18793">
    <property type="entry name" value="SF2_C_SNF"/>
    <property type="match status" value="1"/>
</dbReference>
<dbReference type="Gene3D" id="3.40.50.10810">
    <property type="entry name" value="Tandem AAA-ATPase domain"/>
    <property type="match status" value="1"/>
</dbReference>
<evidence type="ECO:0008006" key="13">
    <source>
        <dbReference type="Google" id="ProtNLM"/>
    </source>
</evidence>
<keyword evidence="4" id="KW-0347">Helicase</keyword>
<dbReference type="Gene3D" id="3.40.50.300">
    <property type="entry name" value="P-loop containing nucleotide triphosphate hydrolases"/>
    <property type="match status" value="2"/>
</dbReference>
<feature type="compositionally biased region" description="Basic and acidic residues" evidence="7">
    <location>
        <begin position="789"/>
        <end position="799"/>
    </location>
</feature>
<dbReference type="Gene3D" id="3.30.40.10">
    <property type="entry name" value="Zinc/RING finger domain, C3HC4 (zinc finger)"/>
    <property type="match status" value="1"/>
</dbReference>
<protein>
    <recommendedName>
        <fullName evidence="13">SWI/SNF family DNA-dependent ATPase Ris1</fullName>
    </recommendedName>
</protein>
<keyword evidence="5" id="KW-0067">ATP-binding</keyword>
<dbReference type="PANTHER" id="PTHR45626">
    <property type="entry name" value="TRANSCRIPTION TERMINATION FACTOR 2-RELATED"/>
    <property type="match status" value="1"/>
</dbReference>
<evidence type="ECO:0000259" key="9">
    <source>
        <dbReference type="PROSITE" id="PS51192"/>
    </source>
</evidence>
<feature type="compositionally biased region" description="Basic residues" evidence="7">
    <location>
        <begin position="800"/>
        <end position="812"/>
    </location>
</feature>
<dbReference type="SMART" id="SM00184">
    <property type="entry name" value="RING"/>
    <property type="match status" value="1"/>
</dbReference>
<dbReference type="InterPro" id="IPR027417">
    <property type="entry name" value="P-loop_NTPase"/>
</dbReference>
<evidence type="ECO:0000313" key="12">
    <source>
        <dbReference type="Proteomes" id="UP000799291"/>
    </source>
</evidence>
<dbReference type="PANTHER" id="PTHR45626:SF16">
    <property type="entry name" value="ATP-DEPENDENT HELICASE ULS1"/>
    <property type="match status" value="1"/>
</dbReference>
<keyword evidence="6" id="KW-0479">Metal-binding</keyword>
<feature type="domain" description="Helicase C-terminal" evidence="10">
    <location>
        <begin position="854"/>
        <end position="1012"/>
    </location>
</feature>
<evidence type="ECO:0000256" key="3">
    <source>
        <dbReference type="ARBA" id="ARBA00022801"/>
    </source>
</evidence>
<evidence type="ECO:0000256" key="4">
    <source>
        <dbReference type="ARBA" id="ARBA00022806"/>
    </source>
</evidence>
<keyword evidence="2" id="KW-0547">Nucleotide-binding</keyword>
<keyword evidence="12" id="KW-1185">Reference proteome</keyword>
<dbReference type="InterPro" id="IPR001650">
    <property type="entry name" value="Helicase_C-like"/>
</dbReference>
<feature type="region of interest" description="Disordered" evidence="7">
    <location>
        <begin position="727"/>
        <end position="761"/>
    </location>
</feature>
<dbReference type="EMBL" id="MU005621">
    <property type="protein sequence ID" value="KAF2677579.1"/>
    <property type="molecule type" value="Genomic_DNA"/>
</dbReference>
<evidence type="ECO:0000259" key="8">
    <source>
        <dbReference type="PROSITE" id="PS50089"/>
    </source>
</evidence>
<evidence type="ECO:0000256" key="6">
    <source>
        <dbReference type="PROSITE-ProRule" id="PRU00175"/>
    </source>
</evidence>
<dbReference type="GO" id="GO:0016787">
    <property type="term" value="F:hydrolase activity"/>
    <property type="evidence" value="ECO:0007669"/>
    <property type="project" value="UniProtKB-KW"/>
</dbReference>
<feature type="compositionally biased region" description="Basic and acidic residues" evidence="7">
    <location>
        <begin position="79"/>
        <end position="88"/>
    </location>
</feature>
<feature type="region of interest" description="Disordered" evidence="7">
    <location>
        <begin position="774"/>
        <end position="812"/>
    </location>
</feature>
<feature type="domain" description="RING-type" evidence="8">
    <location>
        <begin position="650"/>
        <end position="700"/>
    </location>
</feature>
<accession>A0A6G1II51</accession>
<dbReference type="PROSITE" id="PS50089">
    <property type="entry name" value="ZF_RING_2"/>
    <property type="match status" value="1"/>
</dbReference>
<dbReference type="SUPFAM" id="SSF57850">
    <property type="entry name" value="RING/U-box"/>
    <property type="match status" value="1"/>
</dbReference>
<dbReference type="InterPro" id="IPR014001">
    <property type="entry name" value="Helicase_ATP-bd"/>
</dbReference>
<name>A0A6G1II51_9PLEO</name>
<proteinExistence type="inferred from homology"/>
<dbReference type="GO" id="GO:0008270">
    <property type="term" value="F:zinc ion binding"/>
    <property type="evidence" value="ECO:0007669"/>
    <property type="project" value="UniProtKB-KW"/>
</dbReference>
<dbReference type="PROSITE" id="PS51194">
    <property type="entry name" value="HELICASE_CTER"/>
    <property type="match status" value="1"/>
</dbReference>
<dbReference type="Pfam" id="PF13920">
    <property type="entry name" value="zf-C3HC4_3"/>
    <property type="match status" value="1"/>
</dbReference>